<keyword evidence="4 9" id="KW-0378">Hydrolase</keyword>
<feature type="compositionally biased region" description="Acidic residues" evidence="10">
    <location>
        <begin position="245"/>
        <end position="255"/>
    </location>
</feature>
<name>A0A7G9YM04_9EURY</name>
<dbReference type="InterPro" id="IPR001247">
    <property type="entry name" value="ExoRNase_PH_dom1"/>
</dbReference>
<dbReference type="GO" id="GO:0003723">
    <property type="term" value="F:RNA binding"/>
    <property type="evidence" value="ECO:0007669"/>
    <property type="project" value="TreeGrafter"/>
</dbReference>
<keyword evidence="2 9" id="KW-0963">Cytoplasm</keyword>
<dbReference type="Gene3D" id="3.30.230.70">
    <property type="entry name" value="GHMP Kinase, N-terminal domain"/>
    <property type="match status" value="1"/>
</dbReference>
<feature type="domain" description="Exoribonuclease phosphorolytic" evidence="12">
    <location>
        <begin position="154"/>
        <end position="216"/>
    </location>
</feature>
<dbReference type="InterPro" id="IPR015847">
    <property type="entry name" value="ExoRNase_PH_dom2"/>
</dbReference>
<dbReference type="PANTHER" id="PTHR11953:SF0">
    <property type="entry name" value="EXOSOME COMPLEX COMPONENT RRP41"/>
    <property type="match status" value="1"/>
</dbReference>
<dbReference type="EMBL" id="MT631369">
    <property type="protein sequence ID" value="QNO49038.1"/>
    <property type="molecule type" value="Genomic_DNA"/>
</dbReference>
<accession>A0A7G9YM04</accession>
<dbReference type="SUPFAM" id="SSF55666">
    <property type="entry name" value="Ribonuclease PH domain 2-like"/>
    <property type="match status" value="1"/>
</dbReference>
<dbReference type="SUPFAM" id="SSF54211">
    <property type="entry name" value="Ribosomal protein S5 domain 2-like"/>
    <property type="match status" value="1"/>
</dbReference>
<evidence type="ECO:0000256" key="8">
    <source>
        <dbReference type="ARBA" id="ARBA00062149"/>
    </source>
</evidence>
<sequence length="255" mass="28324">MSEKPEHFIVDGKRLDGRSVDELRPVKIELSPLDRADGSCYLEWGRNKIMAAVYGPRELHPRHRQNMTKAVVQYRYNMAAFSVDDRIRPGHSRRSIEISKVGRDAFEYVIFTKFFPKTAVDIFVEVLQADAGTRTAGINAASLALADAGIPMRGLVSACAVGKVDGEIVLDLMKEEDNFGEADVPVAMTAGGKITHLQMDGHLTRDEFYEALKLAKIGCDKVYKLQRQALIERYSEEYAGNGEDASPEPEGDADE</sequence>
<dbReference type="HAMAP" id="MF_00591">
    <property type="entry name" value="Exosome_Rrp41"/>
    <property type="match status" value="1"/>
</dbReference>
<dbReference type="CDD" id="cd11366">
    <property type="entry name" value="RNase_PH_archRRP41"/>
    <property type="match status" value="1"/>
</dbReference>
<keyword evidence="6 9" id="KW-0269">Exonuclease</keyword>
<evidence type="ECO:0000256" key="1">
    <source>
        <dbReference type="ARBA" id="ARBA00004496"/>
    </source>
</evidence>
<comment type="subcellular location">
    <subcellularLocation>
        <location evidence="1 9">Cytoplasm</location>
    </subcellularLocation>
</comment>
<reference evidence="13" key="1">
    <citation type="submission" date="2020-06" db="EMBL/GenBank/DDBJ databases">
        <title>Unique genomic features of the anaerobic methanotrophic archaea.</title>
        <authorList>
            <person name="Chadwick G.L."/>
            <person name="Skennerton C.T."/>
            <person name="Laso-Perez R."/>
            <person name="Leu A.O."/>
            <person name="Speth D.R."/>
            <person name="Yu H."/>
            <person name="Morgan-Lang C."/>
            <person name="Hatzenpichler R."/>
            <person name="Goudeau D."/>
            <person name="Malmstrom R."/>
            <person name="Brazelton W.J."/>
            <person name="Woyke T."/>
            <person name="Hallam S.J."/>
            <person name="Tyson G.W."/>
            <person name="Wegener G."/>
            <person name="Boetius A."/>
            <person name="Orphan V."/>
        </authorList>
    </citation>
    <scope>NUCLEOTIDE SEQUENCE</scope>
</reference>
<feature type="domain" description="Exoribonuclease phosphorolytic" evidence="11">
    <location>
        <begin position="22"/>
        <end position="151"/>
    </location>
</feature>
<evidence type="ECO:0000256" key="7">
    <source>
        <dbReference type="ARBA" id="ARBA00058924"/>
    </source>
</evidence>
<dbReference type="NCBIfam" id="TIGR02065">
    <property type="entry name" value="ECX1"/>
    <property type="match status" value="1"/>
</dbReference>
<evidence type="ECO:0000259" key="11">
    <source>
        <dbReference type="Pfam" id="PF01138"/>
    </source>
</evidence>
<evidence type="ECO:0000256" key="2">
    <source>
        <dbReference type="ARBA" id="ARBA00022490"/>
    </source>
</evidence>
<dbReference type="EC" id="3.1.13.-" evidence="9"/>
<evidence type="ECO:0000256" key="3">
    <source>
        <dbReference type="ARBA" id="ARBA00022722"/>
    </source>
</evidence>
<comment type="similarity">
    <text evidence="9">Belongs to the RNase PH family. Rrp41 subfamily.</text>
</comment>
<protein>
    <recommendedName>
        <fullName evidence="9">Exosome complex component Rrp41</fullName>
        <ecNumber evidence="9">3.1.13.-</ecNumber>
    </recommendedName>
</protein>
<feature type="region of interest" description="Disordered" evidence="10">
    <location>
        <begin position="236"/>
        <end position="255"/>
    </location>
</feature>
<dbReference type="InterPro" id="IPR050080">
    <property type="entry name" value="RNase_PH"/>
</dbReference>
<comment type="subunit">
    <text evidence="8 9">Component of the archaeal exosome complex. Forms a hexameric ring-like arrangement composed of 3 Rrp41-Rrp42 heterodimers. The hexameric ring associates with a trimer of Rrp4 and/or Csl4 subunits.</text>
</comment>
<dbReference type="InterPro" id="IPR027408">
    <property type="entry name" value="PNPase/RNase_PH_dom_sf"/>
</dbReference>
<dbReference type="GO" id="GO:0016075">
    <property type="term" value="P:rRNA catabolic process"/>
    <property type="evidence" value="ECO:0007669"/>
    <property type="project" value="TreeGrafter"/>
</dbReference>
<dbReference type="PANTHER" id="PTHR11953">
    <property type="entry name" value="EXOSOME COMPLEX COMPONENT"/>
    <property type="match status" value="1"/>
</dbReference>
<evidence type="ECO:0000313" key="13">
    <source>
        <dbReference type="EMBL" id="QNO49038.1"/>
    </source>
</evidence>
<dbReference type="AlphaFoldDB" id="A0A7G9YM04"/>
<dbReference type="GO" id="GO:0000175">
    <property type="term" value="F:3'-5'-RNA exonuclease activity"/>
    <property type="evidence" value="ECO:0007669"/>
    <property type="project" value="UniProtKB-UniRule"/>
</dbReference>
<evidence type="ECO:0000256" key="9">
    <source>
        <dbReference type="HAMAP-Rule" id="MF_00591"/>
    </source>
</evidence>
<dbReference type="Pfam" id="PF03725">
    <property type="entry name" value="RNase_PH_C"/>
    <property type="match status" value="1"/>
</dbReference>
<dbReference type="GO" id="GO:0000177">
    <property type="term" value="C:cytoplasmic exosome (RNase complex)"/>
    <property type="evidence" value="ECO:0007669"/>
    <property type="project" value="TreeGrafter"/>
</dbReference>
<dbReference type="FunFam" id="3.30.230.70:FF:000004">
    <property type="entry name" value="Exosome complex component Rrp41"/>
    <property type="match status" value="1"/>
</dbReference>
<evidence type="ECO:0000256" key="6">
    <source>
        <dbReference type="ARBA" id="ARBA00022839"/>
    </source>
</evidence>
<keyword evidence="3 9" id="KW-0540">Nuclease</keyword>
<evidence type="ECO:0000256" key="4">
    <source>
        <dbReference type="ARBA" id="ARBA00022801"/>
    </source>
</evidence>
<proteinExistence type="inferred from homology"/>
<comment type="function">
    <text evidence="9">Catalytic component of the exosome, which is a complex involved in RNA degradation. Has 3'-&gt;5' exoribonuclease activity. Can also synthesize heteropolymeric RNA-tails.</text>
</comment>
<comment type="function">
    <text evidence="7">Catalytic component of the exosome, which is a complex involved in RNA degradation. Has 3'-&gt;5' exoribonuclease activity. Can also synthesize heteromeric RNA-tails.</text>
</comment>
<dbReference type="Pfam" id="PF01138">
    <property type="entry name" value="RNase_PH"/>
    <property type="match status" value="1"/>
</dbReference>
<organism evidence="13">
    <name type="scientific">Candidatus Methanogaster sp. ANME-2c ERB4</name>
    <dbReference type="NCBI Taxonomy" id="2759911"/>
    <lineage>
        <taxon>Archaea</taxon>
        <taxon>Methanobacteriati</taxon>
        <taxon>Methanobacteriota</taxon>
        <taxon>Stenosarchaea group</taxon>
        <taxon>Methanomicrobia</taxon>
        <taxon>Methanosarcinales</taxon>
        <taxon>ANME-2 cluster</taxon>
        <taxon>Candidatus Methanogasteraceae</taxon>
        <taxon>Candidatus Methanogaster</taxon>
    </lineage>
</organism>
<dbReference type="InterPro" id="IPR020568">
    <property type="entry name" value="Ribosomal_Su5_D2-typ_SF"/>
</dbReference>
<evidence type="ECO:0000256" key="10">
    <source>
        <dbReference type="SAM" id="MobiDB-lite"/>
    </source>
</evidence>
<evidence type="ECO:0000259" key="12">
    <source>
        <dbReference type="Pfam" id="PF03725"/>
    </source>
</evidence>
<keyword evidence="5 9" id="KW-0271">Exosome</keyword>
<dbReference type="GO" id="GO:0000956">
    <property type="term" value="P:nuclear-transcribed mRNA catabolic process"/>
    <property type="evidence" value="ECO:0007669"/>
    <property type="project" value="UniProtKB-ARBA"/>
</dbReference>
<dbReference type="GO" id="GO:0010467">
    <property type="term" value="P:gene expression"/>
    <property type="evidence" value="ECO:0007669"/>
    <property type="project" value="UniProtKB-ARBA"/>
</dbReference>
<evidence type="ECO:0000256" key="5">
    <source>
        <dbReference type="ARBA" id="ARBA00022835"/>
    </source>
</evidence>
<gene>
    <name evidence="9" type="primary">rrp41</name>
    <name evidence="13" type="ORF">KNGNHFEO_00035</name>
</gene>
<dbReference type="InterPro" id="IPR011807">
    <property type="entry name" value="Rrp41"/>
</dbReference>
<dbReference type="InterPro" id="IPR036345">
    <property type="entry name" value="ExoRNase_PH_dom2_sf"/>
</dbReference>